<dbReference type="EMBL" id="SIXH01000095">
    <property type="protein sequence ID" value="TBO59160.1"/>
    <property type="molecule type" value="Genomic_DNA"/>
</dbReference>
<reference evidence="1 2" key="1">
    <citation type="submission" date="2019-02" db="EMBL/GenBank/DDBJ databases">
        <title>Draft Genome Sequence of Streptomyces sp. AM-2504, identified by 16S rRNA comparative analysis as a Streptomyces Kasugaensis strain.</title>
        <authorList>
            <person name="Napolioni V."/>
            <person name="Giuliodori A.M."/>
            <person name="Spurio R."/>
            <person name="Fabbretti A."/>
        </authorList>
    </citation>
    <scope>NUCLEOTIDE SEQUENCE [LARGE SCALE GENOMIC DNA]</scope>
    <source>
        <strain evidence="1 2">AM-2504</strain>
    </source>
</reference>
<organism evidence="1 2">
    <name type="scientific">Streptomyces kasugaensis</name>
    <dbReference type="NCBI Taxonomy" id="1946"/>
    <lineage>
        <taxon>Bacteria</taxon>
        <taxon>Bacillati</taxon>
        <taxon>Actinomycetota</taxon>
        <taxon>Actinomycetes</taxon>
        <taxon>Kitasatosporales</taxon>
        <taxon>Streptomycetaceae</taxon>
        <taxon>Streptomyces</taxon>
    </lineage>
</organism>
<sequence length="321" mass="35220">MSHHLSGPNLRPPMDDGRLDMTDLFAFTADGNRTVLIMNANPVAPTMGDFYHPDAVYRINVDTDGDHQADVAFSFVFSPPQNGGQTFTLYRADGEQARSHEAGGRKIISNEPVTLGREPEITDSGPYRISVGLRSDPFFADLEGIGNDFKWTGKDWGADKNIFGIVLDMPAAELSPDPVIGVWGRVSVRQGGQLKSVDRGAHPSVTAYFNQEDVKDAYNAGEPAQDWDTYLEPWTAVLAHTGHYDAKGAEQTLRSILPDILRYDRSRPAAYPNGRTLTDDVETARIDMLSRGKVPNANISPHTDLLSEFPYLGTPHPAPTP</sequence>
<gene>
    <name evidence="1" type="ORF">EYS09_13650</name>
</gene>
<dbReference type="AlphaFoldDB" id="A0A4Q9HXX1"/>
<keyword evidence="2" id="KW-1185">Reference proteome</keyword>
<dbReference type="RefSeq" id="WP_131123383.1">
    <property type="nucleotide sequence ID" value="NZ_SIXH01000095.1"/>
</dbReference>
<protein>
    <submittedName>
        <fullName evidence="1">DUF4331 domain-containing protein</fullName>
    </submittedName>
</protein>
<dbReference type="Proteomes" id="UP000292452">
    <property type="component" value="Unassembled WGS sequence"/>
</dbReference>
<accession>A0A4Q9HXX1</accession>
<proteinExistence type="predicted"/>
<dbReference type="InterPro" id="IPR025566">
    <property type="entry name" value="DUF4331"/>
</dbReference>
<dbReference type="Pfam" id="PF14224">
    <property type="entry name" value="DUF4331"/>
    <property type="match status" value="1"/>
</dbReference>
<evidence type="ECO:0000313" key="1">
    <source>
        <dbReference type="EMBL" id="TBO59160.1"/>
    </source>
</evidence>
<comment type="caution">
    <text evidence="1">The sequence shown here is derived from an EMBL/GenBank/DDBJ whole genome shotgun (WGS) entry which is preliminary data.</text>
</comment>
<name>A0A4Q9HXX1_STRKA</name>
<evidence type="ECO:0000313" key="2">
    <source>
        <dbReference type="Proteomes" id="UP000292452"/>
    </source>
</evidence>